<feature type="compositionally biased region" description="Basic and acidic residues" evidence="6">
    <location>
        <begin position="1395"/>
        <end position="1408"/>
    </location>
</feature>
<protein>
    <submittedName>
        <fullName evidence="9 10">Uncharacterized protein LOC106459982 isoform X1</fullName>
    </submittedName>
</protein>
<evidence type="ECO:0000259" key="7">
    <source>
        <dbReference type="PROSITE" id="PS50157"/>
    </source>
</evidence>
<feature type="region of interest" description="Disordered" evidence="6">
    <location>
        <begin position="21"/>
        <end position="83"/>
    </location>
</feature>
<dbReference type="InterPro" id="IPR013087">
    <property type="entry name" value="Znf_C2H2_type"/>
</dbReference>
<reference evidence="9 10" key="1">
    <citation type="submission" date="2025-05" db="UniProtKB">
        <authorList>
            <consortium name="RefSeq"/>
        </authorList>
    </citation>
    <scope>IDENTIFICATION</scope>
    <source>
        <tissue evidence="9 10">Muscle</tissue>
    </source>
</reference>
<dbReference type="InterPro" id="IPR050688">
    <property type="entry name" value="Zinc_finger/UBP_domain"/>
</dbReference>
<feature type="compositionally biased region" description="Polar residues" evidence="6">
    <location>
        <begin position="1016"/>
        <end position="1025"/>
    </location>
</feature>
<keyword evidence="8" id="KW-1185">Reference proteome</keyword>
<dbReference type="PANTHER" id="PTHR24403">
    <property type="entry name" value="ZINC FINGER PROTEIN"/>
    <property type="match status" value="1"/>
</dbReference>
<evidence type="ECO:0000313" key="8">
    <source>
        <dbReference type="Proteomes" id="UP000694941"/>
    </source>
</evidence>
<accession>A0ABM1B5B1</accession>
<keyword evidence="4" id="KW-0862">Zinc</keyword>
<evidence type="ECO:0000256" key="5">
    <source>
        <dbReference type="PROSITE-ProRule" id="PRU00042"/>
    </source>
</evidence>
<evidence type="ECO:0000256" key="1">
    <source>
        <dbReference type="ARBA" id="ARBA00022723"/>
    </source>
</evidence>
<feature type="compositionally biased region" description="Basic and acidic residues" evidence="6">
    <location>
        <begin position="505"/>
        <end position="531"/>
    </location>
</feature>
<evidence type="ECO:0000313" key="9">
    <source>
        <dbReference type="RefSeq" id="XP_013775110.1"/>
    </source>
</evidence>
<evidence type="ECO:0000313" key="10">
    <source>
        <dbReference type="RefSeq" id="XP_013775111.1"/>
    </source>
</evidence>
<dbReference type="RefSeq" id="XP_013775110.1">
    <property type="nucleotide sequence ID" value="XM_013919656.2"/>
</dbReference>
<feature type="region of interest" description="Disordered" evidence="6">
    <location>
        <begin position="497"/>
        <end position="532"/>
    </location>
</feature>
<feature type="region of interest" description="Disordered" evidence="6">
    <location>
        <begin position="219"/>
        <end position="340"/>
    </location>
</feature>
<feature type="region of interest" description="Disordered" evidence="6">
    <location>
        <begin position="1002"/>
        <end position="1032"/>
    </location>
</feature>
<keyword evidence="1" id="KW-0479">Metal-binding</keyword>
<dbReference type="GeneID" id="106459982"/>
<feature type="compositionally biased region" description="Basic and acidic residues" evidence="6">
    <location>
        <begin position="277"/>
        <end position="327"/>
    </location>
</feature>
<evidence type="ECO:0000256" key="6">
    <source>
        <dbReference type="SAM" id="MobiDB-lite"/>
    </source>
</evidence>
<dbReference type="Proteomes" id="UP000694941">
    <property type="component" value="Unplaced"/>
</dbReference>
<evidence type="ECO:0000256" key="3">
    <source>
        <dbReference type="ARBA" id="ARBA00022771"/>
    </source>
</evidence>
<keyword evidence="2" id="KW-0677">Repeat</keyword>
<feature type="compositionally biased region" description="Polar residues" evidence="6">
    <location>
        <begin position="445"/>
        <end position="455"/>
    </location>
</feature>
<sequence length="1484" mass="166264">MDEQLQEKVVRPYIDFQPDDRWHVKEDATNNPCDNMNLGGSTESNQNFPKESTLGKFPHVSLINGVPPDESKTSNNQSCDNTNIPVEERKENNNTNLECEWIGKVENQNTSCNSLQGLKNEQYSQKLSKVGDELNLVSDNDKTNCTILVSSEANEAKDIVKEENVHRTTENICKSLKNTNVDSEEHKLRQNPACPSNDVKNTTLSGKVDCESLVNDYLAKSEPSEEEHSNKGQSPAHEATPNSDIDKKITSPHDGNFSKDSTQETDELLKPSDSSSEESKNVEQKSPECEKKTGDNQEKDGGDNYELKKNLESIEVNKDERDIREMNQKNFSSSLKHGESVDSLKLEEHCDHTSTVVEKAKKEEPQDEQCINENKESGFEELIKTPKGLVVKPVDVEANNLSLSKNSSQLFKNQTSQYEKAGGKSQNRKSNEPEASTFPVKTHSKSNGFESSSTRVKQKNKIEKRNESITDIPDILKSGLLKDLTISIVPSSKNELHKSVLAKPIQEKSRDKPKEKPKEKPPEIPQDKYKEQPLPPLLETICGSVVTDEMVEKILQEAKFPDILKGEVNIGKFIPVKLPDSYNFRLCEDEALLECPSMVTPLLLKKKDKFPSKVTLQDESKLNKDVKNDDGLSVVSEKLEDRTKKNEELKDSDKVFVKCPEFNEESQNKIEKVEENAKDKNEGTKDVKDKCVKSSVDSAKLKSEDLEDDPKDKEISKFTVDKSSENKTENTEEERKETEKISDCQKKAENTTESMDKVTKETNVCHKSSDENQTEKSLKDTKKTTETCSGNENKLQEENKELFTSNVLGFLTAIGLSRVQEWYQKDLVKSKERHIRKEGKKQQLENELLIRKMDYLQTKKANEPFVFQNYKCNFCEFKSESSIVFDGHSVIPYVTARREFGCHFCEFCTRDPKAIIFHMEAEHGKMGQLPIPSHFHECPFCPFDTNQKQKLNSHMNRCQKFFVLGRNQVTELDMPAQTSKPITIMDIKAYLYDRQLAEVAAATARRPGRPSRGSHRNNASAQKHQASVPRPLAPASMLPYNQSLYHHLSDNTAVQPRPQIRAFRRAPGSVSNNRIHHPTTNAHMTPPSTQVPLTVPTNQIYQVVRGGKVLPVFSTSNSATSCRPVTKISNVCDDSGPQPVALFTNVASSGGGTHIVTNSTKSLLKTGMPPPPRLQGPFLPSSGKSAPGETILPSNSFVICEICDGYIKDQEQLRNHMQLIHKVKIHPKMLQNRPPLNCQKCQWRFFTDQGLERHLLGSHGLVTSNMQELAQKNQDAGRCTICGRVYVCKLVAHMNQVHKITLKPAHLSYKCTVCTATFNLYKLFENHVYVVHSGSVKRHADDVSSNQPAKKFAGDSSTKTGTLKATPRSKSRKPATPMRIGAGSGKTRDGASVVAEEKTPNEDGHAKQKCGDCGIEVGDIFNHIKEKHIKNCSVQACRIEQCQKCLGSFDGLVVLHTSDLGLSEESPKKEQASRVTEGAADCLL</sequence>
<dbReference type="PROSITE" id="PS50157">
    <property type="entry name" value="ZINC_FINGER_C2H2_2"/>
    <property type="match status" value="1"/>
</dbReference>
<feature type="region of interest" description="Disordered" evidence="6">
    <location>
        <begin position="1339"/>
        <end position="1408"/>
    </location>
</feature>
<dbReference type="PANTHER" id="PTHR24403:SF110">
    <property type="entry name" value="C2H2-TYPE DOMAIN-CONTAINING PROTEIN-RELATED"/>
    <property type="match status" value="1"/>
</dbReference>
<feature type="region of interest" description="Disordered" evidence="6">
    <location>
        <begin position="666"/>
        <end position="790"/>
    </location>
</feature>
<feature type="region of interest" description="Disordered" evidence="6">
    <location>
        <begin position="402"/>
        <end position="468"/>
    </location>
</feature>
<feature type="region of interest" description="Disordered" evidence="6">
    <location>
        <begin position="1069"/>
        <end position="1093"/>
    </location>
</feature>
<feature type="compositionally biased region" description="Basic and acidic residues" evidence="6">
    <location>
        <begin position="666"/>
        <end position="692"/>
    </location>
</feature>
<feature type="compositionally biased region" description="Polar residues" evidence="6">
    <location>
        <begin position="73"/>
        <end position="83"/>
    </location>
</feature>
<feature type="compositionally biased region" description="Basic and acidic residues" evidence="6">
    <location>
        <begin position="699"/>
        <end position="785"/>
    </location>
</feature>
<organism evidence="8 9">
    <name type="scientific">Limulus polyphemus</name>
    <name type="common">Atlantic horseshoe crab</name>
    <dbReference type="NCBI Taxonomy" id="6850"/>
    <lineage>
        <taxon>Eukaryota</taxon>
        <taxon>Metazoa</taxon>
        <taxon>Ecdysozoa</taxon>
        <taxon>Arthropoda</taxon>
        <taxon>Chelicerata</taxon>
        <taxon>Merostomata</taxon>
        <taxon>Xiphosura</taxon>
        <taxon>Limulidae</taxon>
        <taxon>Limulus</taxon>
    </lineage>
</organism>
<dbReference type="RefSeq" id="XP_013775111.1">
    <property type="nucleotide sequence ID" value="XM_013919657.2"/>
</dbReference>
<keyword evidence="3 5" id="KW-0863">Zinc-finger</keyword>
<proteinExistence type="predicted"/>
<evidence type="ECO:0000256" key="2">
    <source>
        <dbReference type="ARBA" id="ARBA00022737"/>
    </source>
</evidence>
<feature type="compositionally biased region" description="Polar residues" evidence="6">
    <location>
        <begin position="29"/>
        <end position="50"/>
    </location>
</feature>
<dbReference type="SMART" id="SM00355">
    <property type="entry name" value="ZnF_C2H2"/>
    <property type="match status" value="8"/>
</dbReference>
<feature type="compositionally biased region" description="Basic residues" evidence="6">
    <location>
        <begin position="1006"/>
        <end position="1015"/>
    </location>
</feature>
<gene>
    <name evidence="9 10" type="primary">LOC106459982</name>
</gene>
<dbReference type="PROSITE" id="PS00028">
    <property type="entry name" value="ZINC_FINGER_C2H2_1"/>
    <property type="match status" value="3"/>
</dbReference>
<feature type="domain" description="C2H2-type" evidence="7">
    <location>
        <begin position="1309"/>
        <end position="1337"/>
    </location>
</feature>
<feature type="compositionally biased region" description="Low complexity" evidence="6">
    <location>
        <begin position="402"/>
        <end position="413"/>
    </location>
</feature>
<evidence type="ECO:0000256" key="4">
    <source>
        <dbReference type="ARBA" id="ARBA00022833"/>
    </source>
</evidence>
<feature type="region of interest" description="Disordered" evidence="6">
    <location>
        <begin position="182"/>
        <end position="201"/>
    </location>
</feature>
<dbReference type="Gene3D" id="3.30.160.60">
    <property type="entry name" value="Classic Zinc Finger"/>
    <property type="match status" value="2"/>
</dbReference>
<name>A0ABM1B5B1_LIMPO</name>